<dbReference type="InterPro" id="IPR000086">
    <property type="entry name" value="NUDIX_hydrolase_dom"/>
</dbReference>
<organism evidence="4 5">
    <name type="scientific">Candidatus Vogelbacteria bacterium CG10_big_fil_rev_8_21_14_0_10_45_14</name>
    <dbReference type="NCBI Taxonomy" id="1975042"/>
    <lineage>
        <taxon>Bacteria</taxon>
        <taxon>Candidatus Vogeliibacteriota</taxon>
    </lineage>
</organism>
<dbReference type="PROSITE" id="PS51462">
    <property type="entry name" value="NUDIX"/>
    <property type="match status" value="1"/>
</dbReference>
<gene>
    <name evidence="4" type="ORF">COV07_02165</name>
</gene>
<dbReference type="PANTHER" id="PTHR43736">
    <property type="entry name" value="ADP-RIBOSE PYROPHOSPHATASE"/>
    <property type="match status" value="1"/>
</dbReference>
<evidence type="ECO:0000313" key="4">
    <source>
        <dbReference type="EMBL" id="PIR46847.1"/>
    </source>
</evidence>
<dbReference type="CDD" id="cd02883">
    <property type="entry name" value="NUDIX_Hydrolase"/>
    <property type="match status" value="1"/>
</dbReference>
<dbReference type="GO" id="GO:0016787">
    <property type="term" value="F:hydrolase activity"/>
    <property type="evidence" value="ECO:0007669"/>
    <property type="project" value="UniProtKB-KW"/>
</dbReference>
<dbReference type="AlphaFoldDB" id="A0A2H0RK73"/>
<dbReference type="Proteomes" id="UP000230833">
    <property type="component" value="Unassembled WGS sequence"/>
</dbReference>
<comment type="similarity">
    <text evidence="2">Belongs to the Nudix hydrolase family.</text>
</comment>
<dbReference type="EMBL" id="PCYL01000027">
    <property type="protein sequence ID" value="PIR46847.1"/>
    <property type="molecule type" value="Genomic_DNA"/>
</dbReference>
<accession>A0A2H0RK73</accession>
<sequence>MSKGASGEVIHYSVGAVIERDGKYLLIDRARPPFGWACSSGHVDSGEEAETALVREVKEETGYDVVEYDLVLEKTTVANQCTRGATVHHS</sequence>
<comment type="caution">
    <text evidence="4">The sequence shown here is derived from an EMBL/GenBank/DDBJ whole genome shotgun (WGS) entry which is preliminary data.</text>
</comment>
<evidence type="ECO:0000259" key="3">
    <source>
        <dbReference type="PROSITE" id="PS51462"/>
    </source>
</evidence>
<dbReference type="PROSITE" id="PS00893">
    <property type="entry name" value="NUDIX_BOX"/>
    <property type="match status" value="1"/>
</dbReference>
<dbReference type="Pfam" id="PF00293">
    <property type="entry name" value="NUDIX"/>
    <property type="match status" value="1"/>
</dbReference>
<keyword evidence="1 2" id="KW-0378">Hydrolase</keyword>
<dbReference type="SUPFAM" id="SSF55811">
    <property type="entry name" value="Nudix"/>
    <property type="match status" value="1"/>
</dbReference>
<dbReference type="PANTHER" id="PTHR43736:SF1">
    <property type="entry name" value="DIHYDRONEOPTERIN TRIPHOSPHATE DIPHOSPHATASE"/>
    <property type="match status" value="1"/>
</dbReference>
<reference evidence="4 5" key="1">
    <citation type="submission" date="2017-09" db="EMBL/GenBank/DDBJ databases">
        <title>Depth-based differentiation of microbial function through sediment-hosted aquifers and enrichment of novel symbionts in the deep terrestrial subsurface.</title>
        <authorList>
            <person name="Probst A.J."/>
            <person name="Ladd B."/>
            <person name="Jarett J.K."/>
            <person name="Geller-Mcgrath D.E."/>
            <person name="Sieber C.M."/>
            <person name="Emerson J.B."/>
            <person name="Anantharaman K."/>
            <person name="Thomas B.C."/>
            <person name="Malmstrom R."/>
            <person name="Stieglmeier M."/>
            <person name="Klingl A."/>
            <person name="Woyke T."/>
            <person name="Ryan C.M."/>
            <person name="Banfield J.F."/>
        </authorList>
    </citation>
    <scope>NUCLEOTIDE SEQUENCE [LARGE SCALE GENOMIC DNA]</scope>
    <source>
        <strain evidence="4">CG10_big_fil_rev_8_21_14_0_10_45_14</strain>
    </source>
</reference>
<dbReference type="InterPro" id="IPR020084">
    <property type="entry name" value="NUDIX_hydrolase_CS"/>
</dbReference>
<dbReference type="InterPro" id="IPR015797">
    <property type="entry name" value="NUDIX_hydrolase-like_dom_sf"/>
</dbReference>
<proteinExistence type="inferred from homology"/>
<dbReference type="PRINTS" id="PR00502">
    <property type="entry name" value="NUDIXFAMILY"/>
</dbReference>
<protein>
    <recommendedName>
        <fullName evidence="3">Nudix hydrolase domain-containing protein</fullName>
    </recommendedName>
</protein>
<dbReference type="InterPro" id="IPR020476">
    <property type="entry name" value="Nudix_hydrolase"/>
</dbReference>
<evidence type="ECO:0000256" key="1">
    <source>
        <dbReference type="ARBA" id="ARBA00022801"/>
    </source>
</evidence>
<name>A0A2H0RK73_9BACT</name>
<dbReference type="Gene3D" id="3.90.79.10">
    <property type="entry name" value="Nucleoside Triphosphate Pyrophosphohydrolase"/>
    <property type="match status" value="1"/>
</dbReference>
<feature type="domain" description="Nudix hydrolase" evidence="3">
    <location>
        <begin position="9"/>
        <end position="90"/>
    </location>
</feature>
<evidence type="ECO:0000256" key="2">
    <source>
        <dbReference type="RuleBase" id="RU003476"/>
    </source>
</evidence>
<evidence type="ECO:0000313" key="5">
    <source>
        <dbReference type="Proteomes" id="UP000230833"/>
    </source>
</evidence>